<dbReference type="AlphaFoldDB" id="Q94GN8"/>
<sequence length="321" mass="35234">METLSHETLRLIHELLPSPVDWRHMAQVCHSWRVAVAPQPEIRPLLDRARGGAARYFGAYDGGRVFLAFGNAIDYAILGLRNAQRLLPPPPPPTRPSPWWPQPSLRRRRTTNAASALWTFHVFMHSGAWPWELVRRLMILLWKREDDEFGERKDSAADPVAGGTGGAVAGAFPWSLIVAVATTVLGIACACAAAYYHYRRRRPVSRPRQAQPPQYVVSTRAPPTQAPPPGLLQLLDDIPEAAAVIDLFAVSIRRDLFATLIVNQRIFMQQLSHRIQAADAALDAHAPPPAAGDNLPPPALVQPPVAGFLAGAAPPPQQQQP</sequence>
<evidence type="ECO:0000313" key="4">
    <source>
        <dbReference type="Proteomes" id="UP000000763"/>
    </source>
</evidence>
<keyword evidence="2" id="KW-0472">Membrane</keyword>
<feature type="compositionally biased region" description="Pro residues" evidence="1">
    <location>
        <begin position="286"/>
        <end position="301"/>
    </location>
</feature>
<feature type="region of interest" description="Disordered" evidence="1">
    <location>
        <begin position="284"/>
        <end position="321"/>
    </location>
</feature>
<proteinExistence type="predicted"/>
<accession>Q94GN8</accession>
<keyword evidence="2" id="KW-0812">Transmembrane</keyword>
<reference evidence="4" key="2">
    <citation type="journal article" date="2008" name="Nucleic Acids Res.">
        <title>The rice annotation project database (RAP-DB): 2008 update.</title>
        <authorList>
            <consortium name="The rice annotation project (RAP)"/>
        </authorList>
    </citation>
    <scope>GENOME REANNOTATION</scope>
    <source>
        <strain evidence="4">cv. Nipponbare</strain>
    </source>
</reference>
<evidence type="ECO:0000256" key="1">
    <source>
        <dbReference type="SAM" id="MobiDB-lite"/>
    </source>
</evidence>
<evidence type="ECO:0000313" key="3">
    <source>
        <dbReference type="EMBL" id="AAK71551.1"/>
    </source>
</evidence>
<reference evidence="4" key="1">
    <citation type="journal article" date="2005" name="Nature">
        <title>The map-based sequence of the rice genome.</title>
        <authorList>
            <consortium name="International rice genome sequencing project (IRGSP)"/>
            <person name="Matsumoto T."/>
            <person name="Wu J."/>
            <person name="Kanamori H."/>
            <person name="Katayose Y."/>
            <person name="Fujisawa M."/>
            <person name="Namiki N."/>
            <person name="Mizuno H."/>
            <person name="Yamamoto K."/>
            <person name="Antonio B.A."/>
            <person name="Baba T."/>
            <person name="Sakata K."/>
            <person name="Nagamura Y."/>
            <person name="Aoki H."/>
            <person name="Arikawa K."/>
            <person name="Arita K."/>
            <person name="Bito T."/>
            <person name="Chiden Y."/>
            <person name="Fujitsuka N."/>
            <person name="Fukunaka R."/>
            <person name="Hamada M."/>
            <person name="Harada C."/>
            <person name="Hayashi A."/>
            <person name="Hijishita S."/>
            <person name="Honda M."/>
            <person name="Hosokawa S."/>
            <person name="Ichikawa Y."/>
            <person name="Idonuma A."/>
            <person name="Iijima M."/>
            <person name="Ikeda M."/>
            <person name="Ikeno M."/>
            <person name="Ito K."/>
            <person name="Ito S."/>
            <person name="Ito T."/>
            <person name="Ito Y."/>
            <person name="Ito Y."/>
            <person name="Iwabuchi A."/>
            <person name="Kamiya K."/>
            <person name="Karasawa W."/>
            <person name="Kurita K."/>
            <person name="Katagiri S."/>
            <person name="Kikuta A."/>
            <person name="Kobayashi H."/>
            <person name="Kobayashi N."/>
            <person name="Machita K."/>
            <person name="Maehara T."/>
            <person name="Masukawa M."/>
            <person name="Mizubayashi T."/>
            <person name="Mukai Y."/>
            <person name="Nagasaki H."/>
            <person name="Nagata Y."/>
            <person name="Naito S."/>
            <person name="Nakashima M."/>
            <person name="Nakama Y."/>
            <person name="Nakamichi Y."/>
            <person name="Nakamura M."/>
            <person name="Meguro A."/>
            <person name="Negishi M."/>
            <person name="Ohta I."/>
            <person name="Ohta T."/>
            <person name="Okamoto M."/>
            <person name="Ono N."/>
            <person name="Saji S."/>
            <person name="Sakaguchi M."/>
            <person name="Sakai K."/>
            <person name="Shibata M."/>
            <person name="Shimokawa T."/>
            <person name="Song J."/>
            <person name="Takazaki Y."/>
            <person name="Terasawa K."/>
            <person name="Tsugane M."/>
            <person name="Tsuji K."/>
            <person name="Ueda S."/>
            <person name="Waki K."/>
            <person name="Yamagata H."/>
            <person name="Yamamoto M."/>
            <person name="Yamamoto S."/>
            <person name="Yamane H."/>
            <person name="Yoshiki S."/>
            <person name="Yoshihara R."/>
            <person name="Yukawa K."/>
            <person name="Zhong H."/>
            <person name="Yano M."/>
            <person name="Yuan Q."/>
            <person name="Ouyang S."/>
            <person name="Liu J."/>
            <person name="Jones K.M."/>
            <person name="Gansberger K."/>
            <person name="Moffat K."/>
            <person name="Hill J."/>
            <person name="Bera J."/>
            <person name="Fadrosh D."/>
            <person name="Jin S."/>
            <person name="Johri S."/>
            <person name="Kim M."/>
            <person name="Overton L."/>
            <person name="Reardon M."/>
            <person name="Tsitrin T."/>
            <person name="Vuong H."/>
            <person name="Weaver B."/>
            <person name="Ciecko A."/>
            <person name="Tallon L."/>
            <person name="Jackson J."/>
            <person name="Pai G."/>
            <person name="Aken S.V."/>
            <person name="Utterback T."/>
            <person name="Reidmuller S."/>
            <person name="Feldblyum T."/>
            <person name="Hsiao J."/>
            <person name="Zismann V."/>
            <person name="Iobst S."/>
            <person name="de Vazeille A.R."/>
            <person name="Buell C.R."/>
            <person name="Ying K."/>
            <person name="Li Y."/>
            <person name="Lu T."/>
            <person name="Huang Y."/>
            <person name="Zhao Q."/>
            <person name="Feng Q."/>
            <person name="Zhang L."/>
            <person name="Zhu J."/>
            <person name="Weng Q."/>
            <person name="Mu J."/>
            <person name="Lu Y."/>
            <person name="Fan D."/>
            <person name="Liu Y."/>
            <person name="Guan J."/>
            <person name="Zhang Y."/>
            <person name="Yu S."/>
            <person name="Liu X."/>
            <person name="Zhang Y."/>
            <person name="Hong G."/>
            <person name="Han B."/>
            <person name="Choisne N."/>
            <person name="Demange N."/>
            <person name="Orjeda G."/>
            <person name="Samain S."/>
            <person name="Cattolico L."/>
            <person name="Pelletier E."/>
            <person name="Couloux A."/>
            <person name="Segurens B."/>
            <person name="Wincker P."/>
            <person name="D'Hont A."/>
            <person name="Scarpelli C."/>
            <person name="Weissenbach J."/>
            <person name="Salanoubat M."/>
            <person name="Quetier F."/>
            <person name="Yu Y."/>
            <person name="Kim H.R."/>
            <person name="Rambo T."/>
            <person name="Currie J."/>
            <person name="Collura K."/>
            <person name="Luo M."/>
            <person name="Yang T."/>
            <person name="Ammiraju J.S.S."/>
            <person name="Engler F."/>
            <person name="Soderlund C."/>
            <person name="Wing R.A."/>
            <person name="Palmer L.E."/>
            <person name="de la Bastide M."/>
            <person name="Spiegel L."/>
            <person name="Nascimento L."/>
            <person name="Zutavern T."/>
            <person name="O'Shaughnessy A."/>
            <person name="Dike S."/>
            <person name="Dedhia N."/>
            <person name="Preston R."/>
            <person name="Balija V."/>
            <person name="McCombie W.R."/>
            <person name="Chow T."/>
            <person name="Chen H."/>
            <person name="Chung M."/>
            <person name="Chen C."/>
            <person name="Shaw J."/>
            <person name="Wu H."/>
            <person name="Hsiao K."/>
            <person name="Chao Y."/>
            <person name="Chu M."/>
            <person name="Cheng C."/>
            <person name="Hour A."/>
            <person name="Lee P."/>
            <person name="Lin S."/>
            <person name="Lin Y."/>
            <person name="Liou J."/>
            <person name="Liu S."/>
            <person name="Hsing Y."/>
            <person name="Raghuvanshi S."/>
            <person name="Mohanty A."/>
            <person name="Bharti A.K."/>
            <person name="Gaur A."/>
            <person name="Gupta V."/>
            <person name="Kumar D."/>
            <person name="Ravi V."/>
            <person name="Vij S."/>
            <person name="Kapur A."/>
            <person name="Khurana P."/>
            <person name="Khurana P."/>
            <person name="Khurana J.P."/>
            <person name="Tyagi A.K."/>
            <person name="Gaikwad K."/>
            <person name="Singh A."/>
            <person name="Dalal V."/>
            <person name="Srivastava S."/>
            <person name="Dixit A."/>
            <person name="Pal A.K."/>
            <person name="Ghazi I.A."/>
            <person name="Yadav M."/>
            <person name="Pandit A."/>
            <person name="Bhargava A."/>
            <person name="Sureshbabu K."/>
            <person name="Batra K."/>
            <person name="Sharma T.R."/>
            <person name="Mohapatra T."/>
            <person name="Singh N.K."/>
            <person name="Messing J."/>
            <person name="Nelson A.B."/>
            <person name="Fuks G."/>
            <person name="Kavchok S."/>
            <person name="Keizer G."/>
            <person name="Linton E."/>
            <person name="Llaca V."/>
            <person name="Song R."/>
            <person name="Tanyolac B."/>
            <person name="Young S."/>
            <person name="Ho-Il K."/>
            <person name="Hahn J.H."/>
            <person name="Sangsakoo G."/>
            <person name="Vanavichit A."/>
            <person name="de Mattos Luiz.A.T."/>
            <person name="Zimmer P.D."/>
            <person name="Malone G."/>
            <person name="Dellagostin O."/>
            <person name="de Oliveira A.C."/>
            <person name="Bevan M."/>
            <person name="Bancroft I."/>
            <person name="Minx P."/>
            <person name="Cordum H."/>
            <person name="Wilson R."/>
            <person name="Cheng Z."/>
            <person name="Jin W."/>
            <person name="Jiang J."/>
            <person name="Leong S.A."/>
            <person name="Iwama H."/>
            <person name="Gojobori T."/>
            <person name="Itoh T."/>
            <person name="Niimura Y."/>
            <person name="Fujii Y."/>
            <person name="Habara T."/>
            <person name="Sakai H."/>
            <person name="Sato Y."/>
            <person name="Wilson G."/>
            <person name="Kumar K."/>
            <person name="McCouch S."/>
            <person name="Juretic N."/>
            <person name="Hoen D."/>
            <person name="Wright S."/>
            <person name="Bruskiewich R."/>
            <person name="Bureau T."/>
            <person name="Miyao A."/>
            <person name="Hirochika H."/>
            <person name="Nishikawa T."/>
            <person name="Kadowaki K."/>
            <person name="Sugiura M."/>
            <person name="Burr B."/>
            <person name="Sasaki T."/>
        </authorList>
    </citation>
    <scope>NUCLEOTIDE SEQUENCE [LARGE SCALE GENOMIC DNA]</scope>
    <source>
        <strain evidence="4">cv. Nipponbare</strain>
    </source>
</reference>
<dbReference type="EMBL" id="AC087852">
    <property type="protein sequence ID" value="AAK71551.1"/>
    <property type="molecule type" value="Genomic_DNA"/>
</dbReference>
<name>Q94GN8_ORYSJ</name>
<keyword evidence="2" id="KW-1133">Transmembrane helix</keyword>
<feature type="transmembrane region" description="Helical" evidence="2">
    <location>
        <begin position="174"/>
        <end position="198"/>
    </location>
</feature>
<evidence type="ECO:0000256" key="2">
    <source>
        <dbReference type="SAM" id="Phobius"/>
    </source>
</evidence>
<evidence type="ECO:0008006" key="5">
    <source>
        <dbReference type="Google" id="ProtNLM"/>
    </source>
</evidence>
<organism evidence="3 4">
    <name type="scientific">Oryza sativa subsp. japonica</name>
    <name type="common">Rice</name>
    <dbReference type="NCBI Taxonomy" id="39947"/>
    <lineage>
        <taxon>Eukaryota</taxon>
        <taxon>Viridiplantae</taxon>
        <taxon>Streptophyta</taxon>
        <taxon>Embryophyta</taxon>
        <taxon>Tracheophyta</taxon>
        <taxon>Spermatophyta</taxon>
        <taxon>Magnoliopsida</taxon>
        <taxon>Liliopsida</taxon>
        <taxon>Poales</taxon>
        <taxon>Poaceae</taxon>
        <taxon>BOP clade</taxon>
        <taxon>Oryzoideae</taxon>
        <taxon>Oryzeae</taxon>
        <taxon>Oryzinae</taxon>
        <taxon>Oryza</taxon>
        <taxon>Oryza sativa</taxon>
    </lineage>
</organism>
<protein>
    <recommendedName>
        <fullName evidence="5">F-box domain-containing protein</fullName>
    </recommendedName>
</protein>
<gene>
    <name evidence="3" type="primary">OJ1124_H03.26</name>
</gene>
<dbReference type="Proteomes" id="UP000000763">
    <property type="component" value="Chromosome 3"/>
</dbReference>
<feature type="region of interest" description="Disordered" evidence="1">
    <location>
        <begin position="205"/>
        <end position="224"/>
    </location>
</feature>